<evidence type="ECO:0000256" key="3">
    <source>
        <dbReference type="ARBA" id="ARBA00023163"/>
    </source>
</evidence>
<feature type="domain" description="HTH araC/xylS-type" evidence="4">
    <location>
        <begin position="183"/>
        <end position="281"/>
    </location>
</feature>
<evidence type="ECO:0000256" key="2">
    <source>
        <dbReference type="ARBA" id="ARBA00023125"/>
    </source>
</evidence>
<protein>
    <submittedName>
        <fullName evidence="5">AraC-type transcriptional regulator</fullName>
    </submittedName>
</protein>
<dbReference type="Proteomes" id="UP000320811">
    <property type="component" value="Unassembled WGS sequence"/>
</dbReference>
<reference evidence="5 6" key="1">
    <citation type="submission" date="2019-06" db="EMBL/GenBank/DDBJ databases">
        <title>Sorghum-associated microbial communities from plants grown in Nebraska, USA.</title>
        <authorList>
            <person name="Schachtman D."/>
        </authorList>
    </citation>
    <scope>NUCLEOTIDE SEQUENCE [LARGE SCALE GENOMIC DNA]</scope>
    <source>
        <strain evidence="5 6">1209</strain>
    </source>
</reference>
<dbReference type="PROSITE" id="PS01124">
    <property type="entry name" value="HTH_ARAC_FAMILY_2"/>
    <property type="match status" value="1"/>
</dbReference>
<dbReference type="InterPro" id="IPR009057">
    <property type="entry name" value="Homeodomain-like_sf"/>
</dbReference>
<evidence type="ECO:0000256" key="1">
    <source>
        <dbReference type="ARBA" id="ARBA00023015"/>
    </source>
</evidence>
<gene>
    <name evidence="5" type="ORF">FHW36_1011556</name>
</gene>
<dbReference type="GO" id="GO:0043565">
    <property type="term" value="F:sequence-specific DNA binding"/>
    <property type="evidence" value="ECO:0007669"/>
    <property type="project" value="InterPro"/>
</dbReference>
<sequence>MLLKFPKDQDGQQILKAGNTHFAMLKQRSMADKRTIFLKENVIIFVLSGYKLLHFDQQTVKAEAGSLLLMKRGFYVMSDFVEEGLQFKSLLLYFSDELLRRFLHKFNYITSQKAATTDHLVIPINPLMEAFREQYTHYFHQEPATLSALLPVKLYELFLLLLATPQQSTILAFLQQIVYAQPQDLAFMVRQHLFQPLTLEEMARLSGRSLASFKRDFQQQFHTSPRKWINEQRLSYAHTLLQTTPLQVAEIALSCGFESTSHFIRIFKQTYGATPNHTRAKKAMI</sequence>
<comment type="caution">
    <text evidence="5">The sequence shown here is derived from an EMBL/GenBank/DDBJ whole genome shotgun (WGS) entry which is preliminary data.</text>
</comment>
<dbReference type="PANTHER" id="PTHR43280:SF2">
    <property type="entry name" value="HTH-TYPE TRANSCRIPTIONAL REGULATOR EXSA"/>
    <property type="match status" value="1"/>
</dbReference>
<dbReference type="PRINTS" id="PR00032">
    <property type="entry name" value="HTHARAC"/>
</dbReference>
<dbReference type="PANTHER" id="PTHR43280">
    <property type="entry name" value="ARAC-FAMILY TRANSCRIPTIONAL REGULATOR"/>
    <property type="match status" value="1"/>
</dbReference>
<dbReference type="Pfam" id="PF12833">
    <property type="entry name" value="HTH_18"/>
    <property type="match status" value="1"/>
</dbReference>
<proteinExistence type="predicted"/>
<dbReference type="OrthoDB" id="4480133at2"/>
<keyword evidence="2" id="KW-0238">DNA-binding</keyword>
<dbReference type="GO" id="GO:0003700">
    <property type="term" value="F:DNA-binding transcription factor activity"/>
    <property type="evidence" value="ECO:0007669"/>
    <property type="project" value="InterPro"/>
</dbReference>
<dbReference type="InterPro" id="IPR020449">
    <property type="entry name" value="Tscrpt_reg_AraC-type_HTH"/>
</dbReference>
<keyword evidence="3" id="KW-0804">Transcription</keyword>
<dbReference type="Pfam" id="PF22200">
    <property type="entry name" value="ExsA_N"/>
    <property type="match status" value="1"/>
</dbReference>
<dbReference type="RefSeq" id="WP_145664904.1">
    <property type="nucleotide sequence ID" value="NZ_VIWO01000001.1"/>
</dbReference>
<dbReference type="SUPFAM" id="SSF46689">
    <property type="entry name" value="Homeodomain-like"/>
    <property type="match status" value="2"/>
</dbReference>
<keyword evidence="6" id="KW-1185">Reference proteome</keyword>
<organism evidence="5 6">
    <name type="scientific">Chitinophaga polysaccharea</name>
    <dbReference type="NCBI Taxonomy" id="1293035"/>
    <lineage>
        <taxon>Bacteria</taxon>
        <taxon>Pseudomonadati</taxon>
        <taxon>Bacteroidota</taxon>
        <taxon>Chitinophagia</taxon>
        <taxon>Chitinophagales</taxon>
        <taxon>Chitinophagaceae</taxon>
        <taxon>Chitinophaga</taxon>
    </lineage>
</organism>
<dbReference type="InterPro" id="IPR018060">
    <property type="entry name" value="HTH_AraC"/>
</dbReference>
<dbReference type="SMART" id="SM00342">
    <property type="entry name" value="HTH_ARAC"/>
    <property type="match status" value="1"/>
</dbReference>
<name>A0A561Q5J1_9BACT</name>
<dbReference type="AlphaFoldDB" id="A0A561Q5J1"/>
<evidence type="ECO:0000259" key="4">
    <source>
        <dbReference type="PROSITE" id="PS01124"/>
    </source>
</evidence>
<dbReference type="EMBL" id="VIWO01000001">
    <property type="protein sequence ID" value="TWF45625.1"/>
    <property type="molecule type" value="Genomic_DNA"/>
</dbReference>
<dbReference type="PROSITE" id="PS00041">
    <property type="entry name" value="HTH_ARAC_FAMILY_1"/>
    <property type="match status" value="1"/>
</dbReference>
<evidence type="ECO:0000313" key="5">
    <source>
        <dbReference type="EMBL" id="TWF45625.1"/>
    </source>
</evidence>
<dbReference type="Gene3D" id="1.10.10.60">
    <property type="entry name" value="Homeodomain-like"/>
    <property type="match status" value="1"/>
</dbReference>
<evidence type="ECO:0000313" key="6">
    <source>
        <dbReference type="Proteomes" id="UP000320811"/>
    </source>
</evidence>
<dbReference type="InterPro" id="IPR054015">
    <property type="entry name" value="ExsA-like_N"/>
</dbReference>
<keyword evidence="1" id="KW-0805">Transcription regulation</keyword>
<accession>A0A561Q5J1</accession>
<dbReference type="InterPro" id="IPR018062">
    <property type="entry name" value="HTH_AraC-typ_CS"/>
</dbReference>